<dbReference type="PANTHER" id="PTHR33371:SF4">
    <property type="entry name" value="INTERMEMBRANE PHOSPHOLIPID TRANSPORT SYSTEM BINDING PROTEIN MLAD"/>
    <property type="match status" value="1"/>
</dbReference>
<dbReference type="EMBL" id="QTTQ01000010">
    <property type="protein sequence ID" value="REE82277.1"/>
    <property type="molecule type" value="Genomic_DNA"/>
</dbReference>
<name>A0A3D9RR39_9FLAO</name>
<dbReference type="RefSeq" id="WP_240324930.1">
    <property type="nucleotide sequence ID" value="NZ_QTTQ01000010.1"/>
</dbReference>
<feature type="domain" description="Mce/MlaD" evidence="3">
    <location>
        <begin position="39"/>
        <end position="116"/>
    </location>
</feature>
<accession>A0A3D9RR39</accession>
<gene>
    <name evidence="4" type="ORF">BX611_1823</name>
</gene>
<proteinExistence type="predicted"/>
<feature type="transmembrane region" description="Helical" evidence="2">
    <location>
        <begin position="7"/>
        <end position="27"/>
    </location>
</feature>
<dbReference type="AlphaFoldDB" id="A0A3D9RR39"/>
<evidence type="ECO:0000313" key="5">
    <source>
        <dbReference type="Proteomes" id="UP000256429"/>
    </source>
</evidence>
<dbReference type="InterPro" id="IPR052336">
    <property type="entry name" value="MlaD_Phospholipid_Transporter"/>
</dbReference>
<evidence type="ECO:0000313" key="4">
    <source>
        <dbReference type="EMBL" id="REE82277.1"/>
    </source>
</evidence>
<organism evidence="4 5">
    <name type="scientific">Lutibacter oceani</name>
    <dbReference type="NCBI Taxonomy" id="1853311"/>
    <lineage>
        <taxon>Bacteria</taxon>
        <taxon>Pseudomonadati</taxon>
        <taxon>Bacteroidota</taxon>
        <taxon>Flavobacteriia</taxon>
        <taxon>Flavobacteriales</taxon>
        <taxon>Flavobacteriaceae</taxon>
        <taxon>Lutibacter</taxon>
    </lineage>
</organism>
<evidence type="ECO:0000259" key="3">
    <source>
        <dbReference type="Pfam" id="PF02470"/>
    </source>
</evidence>
<keyword evidence="2" id="KW-1133">Transmembrane helix</keyword>
<feature type="coiled-coil region" evidence="1">
    <location>
        <begin position="267"/>
        <end position="294"/>
    </location>
</feature>
<evidence type="ECO:0000256" key="1">
    <source>
        <dbReference type="SAM" id="Coils"/>
    </source>
</evidence>
<evidence type="ECO:0000256" key="2">
    <source>
        <dbReference type="SAM" id="Phobius"/>
    </source>
</evidence>
<reference evidence="4 5" key="1">
    <citation type="submission" date="2018-08" db="EMBL/GenBank/DDBJ databases">
        <title>Genomic Encyclopedia of Type Strains, Phase III (KMG-III): the genomes of soil and plant-associated and newly described type strains.</title>
        <authorList>
            <person name="Whitman W."/>
        </authorList>
    </citation>
    <scope>NUCLEOTIDE SEQUENCE [LARGE SCALE GENOMIC DNA]</scope>
    <source>
        <strain evidence="4 5">325-5</strain>
    </source>
</reference>
<sequence length="317" mass="34975">MKISRELKTGVVAVAVIALFIWGYNFMKGINLFDGPLKTYFTEYSNVQGLNTASVVTINGVEVGKVINIKFNKNEDKRGRLIVEFSIENDFEFSKNSVAKIYSASLMGGKSLAIVPSYEGELAIPGDFLKGEIESDIFSSVTEKLNPLQAKVENVIVSADSLMTGLTDILDVKSRQNLKLSISQLNATISNFKSASESVNELIKNNDEKLAKTLENTELMTANLSKLSDTLVNANLGVTIKNIEETVSNLNNVLAGIESGEGSLGKLLKDEEMYNNLTNASKELEELLNEMKLHPKRFVHFSLFGKKDKGYNPEEEK</sequence>
<keyword evidence="2" id="KW-0812">Transmembrane</keyword>
<dbReference type="Pfam" id="PF02470">
    <property type="entry name" value="MlaD"/>
    <property type="match status" value="1"/>
</dbReference>
<dbReference type="Proteomes" id="UP000256429">
    <property type="component" value="Unassembled WGS sequence"/>
</dbReference>
<comment type="caution">
    <text evidence="4">The sequence shown here is derived from an EMBL/GenBank/DDBJ whole genome shotgun (WGS) entry which is preliminary data.</text>
</comment>
<dbReference type="PANTHER" id="PTHR33371">
    <property type="entry name" value="INTERMEMBRANE PHOSPHOLIPID TRANSPORT SYSTEM BINDING PROTEIN MLAD-RELATED"/>
    <property type="match status" value="1"/>
</dbReference>
<keyword evidence="1" id="KW-0175">Coiled coil</keyword>
<keyword evidence="5" id="KW-1185">Reference proteome</keyword>
<keyword evidence="2" id="KW-0472">Membrane</keyword>
<protein>
    <submittedName>
        <fullName evidence="4">Phospholipid/cholesterol/gamma-HCH transport system substrate-binding protein</fullName>
    </submittedName>
</protein>
<dbReference type="InterPro" id="IPR003399">
    <property type="entry name" value="Mce/MlaD"/>
</dbReference>